<feature type="domain" description="Wadjet protein JetD C-terminal" evidence="1">
    <location>
        <begin position="206"/>
        <end position="386"/>
    </location>
</feature>
<dbReference type="Proteomes" id="UP000199213">
    <property type="component" value="Unassembled WGS sequence"/>
</dbReference>
<evidence type="ECO:0000313" key="4">
    <source>
        <dbReference type="Proteomes" id="UP000199213"/>
    </source>
</evidence>
<dbReference type="Pfam" id="PF09983">
    <property type="entry name" value="JetD_C"/>
    <property type="match status" value="1"/>
</dbReference>
<organism evidence="3 4">
    <name type="scientific">Actinopolyspora mzabensis</name>
    <dbReference type="NCBI Taxonomy" id="995066"/>
    <lineage>
        <taxon>Bacteria</taxon>
        <taxon>Bacillati</taxon>
        <taxon>Actinomycetota</taxon>
        <taxon>Actinomycetes</taxon>
        <taxon>Actinopolysporales</taxon>
        <taxon>Actinopolysporaceae</taxon>
        <taxon>Actinopolyspora</taxon>
    </lineage>
</organism>
<accession>A0A1G8ZXP6</accession>
<sequence length="396" mass="45491">MRLPEQVAEYLRRRFDSDYPKWARNEGTWPMRVPLRPPSPAQRSEDPVACHAWAEQWNGFTGPGRVDYSDTRFPTGTHAMPKTLVLQSPHDVADVHPDTRETWRRCGHRLTTLQREFPDATFTGIIRRITELDEHTYQRLRTAVTWLRANPTSGMLLRQLPIEGIDTKWLSQHARLVLALLGKPDAPDTNTAETRSQRRHLHERLGLRRPPDLVQVTVLDPGIRSQFAGMRHFAASVDDLNQWPQEPDTVVILENKETGYAIPDDHADVVVLHGHGFHVSHLARINWVRHSRKIVYWGDIDAPGLQFVNDLRIHGLSVNTVLMDITTLERFRHLSVNGSLPQRTTLPQLTVIERKLHEHLAEHAARHGTGLLLEQERIPWDYAYPELLASVSLQRP</sequence>
<feature type="domain" description="DUF3322" evidence="2">
    <location>
        <begin position="4"/>
        <end position="181"/>
    </location>
</feature>
<keyword evidence="4" id="KW-1185">Reference proteome</keyword>
<dbReference type="InterPro" id="IPR014544">
    <property type="entry name" value="UCP028408"/>
</dbReference>
<protein>
    <recommendedName>
        <fullName evidence="5">Wadjet protein JetD C-terminal domain-containing protein</fullName>
    </recommendedName>
</protein>
<reference evidence="4" key="1">
    <citation type="submission" date="2016-10" db="EMBL/GenBank/DDBJ databases">
        <authorList>
            <person name="Varghese N."/>
            <person name="Submissions S."/>
        </authorList>
    </citation>
    <scope>NUCLEOTIDE SEQUENCE [LARGE SCALE GENOMIC DNA]</scope>
    <source>
        <strain evidence="4">DSM 45460</strain>
    </source>
</reference>
<dbReference type="RefSeq" id="WP_176797922.1">
    <property type="nucleotide sequence ID" value="NZ_FNFM01000005.1"/>
</dbReference>
<dbReference type="Pfam" id="PF11795">
    <property type="entry name" value="DUF3322"/>
    <property type="match status" value="1"/>
</dbReference>
<dbReference type="AlphaFoldDB" id="A0A1G8ZXP6"/>
<dbReference type="InterPro" id="IPR024537">
    <property type="entry name" value="DUF3322"/>
</dbReference>
<dbReference type="InterPro" id="IPR024534">
    <property type="entry name" value="JetD_C"/>
</dbReference>
<evidence type="ECO:0000313" key="3">
    <source>
        <dbReference type="EMBL" id="SDK19823.1"/>
    </source>
</evidence>
<name>A0A1G8ZXP6_ACTMZ</name>
<evidence type="ECO:0000259" key="2">
    <source>
        <dbReference type="Pfam" id="PF11795"/>
    </source>
</evidence>
<dbReference type="EMBL" id="FNFM01000005">
    <property type="protein sequence ID" value="SDK19823.1"/>
    <property type="molecule type" value="Genomic_DNA"/>
</dbReference>
<gene>
    <name evidence="3" type="ORF">SAMN04487820_105195</name>
</gene>
<dbReference type="PIRSF" id="PIRSF028408">
    <property type="entry name" value="UCP028408"/>
    <property type="match status" value="1"/>
</dbReference>
<evidence type="ECO:0000259" key="1">
    <source>
        <dbReference type="Pfam" id="PF09983"/>
    </source>
</evidence>
<evidence type="ECO:0008006" key="5">
    <source>
        <dbReference type="Google" id="ProtNLM"/>
    </source>
</evidence>
<proteinExistence type="predicted"/>